<reference evidence="4" key="2">
    <citation type="submission" date="2014-02" db="EMBL/GenBank/DDBJ databases">
        <title>Complete DNA sequence of /Kuraishia capsulata/ illustrates novel genomic features among budding yeasts (/Saccharomycotina/).</title>
        <authorList>
            <person name="Morales L."/>
            <person name="Noel B."/>
            <person name="Porcel B."/>
            <person name="Marcet-Houben M."/>
            <person name="Hullo M-F."/>
            <person name="Sacerdot C."/>
            <person name="Tekaia F."/>
            <person name="Leh-Louis V."/>
            <person name="Despons L."/>
            <person name="Khanna V."/>
            <person name="Aury J-M."/>
            <person name="Barbe V."/>
            <person name="Couloux A."/>
            <person name="Labadie K."/>
            <person name="Pelletier E."/>
            <person name="Souciet J-L."/>
            <person name="Boekhout T."/>
            <person name="Gabaldon T."/>
            <person name="Wincker P."/>
            <person name="Dujon B."/>
        </authorList>
    </citation>
    <scope>NUCLEOTIDE SEQUENCE</scope>
    <source>
        <strain evidence="4">CBS 1993</strain>
    </source>
</reference>
<evidence type="ECO:0000256" key="2">
    <source>
        <dbReference type="SAM" id="Phobius"/>
    </source>
</evidence>
<protein>
    <recommendedName>
        <fullName evidence="3">V-SNARE coiled-coil homology domain-containing protein</fullName>
    </recommendedName>
</protein>
<dbReference type="GO" id="GO:0016192">
    <property type="term" value="P:vesicle-mediated transport"/>
    <property type="evidence" value="ECO:0007669"/>
    <property type="project" value="InterPro"/>
</dbReference>
<dbReference type="PROSITE" id="PS50892">
    <property type="entry name" value="V_SNARE"/>
    <property type="match status" value="1"/>
</dbReference>
<dbReference type="RefSeq" id="XP_022459848.1">
    <property type="nucleotide sequence ID" value="XM_022602290.1"/>
</dbReference>
<proteinExistence type="predicted"/>
<keyword evidence="2" id="KW-0812">Transmembrane</keyword>
<evidence type="ECO:0000313" key="4">
    <source>
        <dbReference type="EMBL" id="CDK27856.1"/>
    </source>
</evidence>
<dbReference type="SUPFAM" id="SSF58038">
    <property type="entry name" value="SNARE fusion complex"/>
    <property type="match status" value="1"/>
</dbReference>
<dbReference type="PIRSF" id="PIRSF005409">
    <property type="entry name" value="Synaptobrevin_euk"/>
    <property type="match status" value="1"/>
</dbReference>
<feature type="domain" description="V-SNARE coiled-coil homology" evidence="3">
    <location>
        <begin position="15"/>
        <end position="75"/>
    </location>
</feature>
<dbReference type="HOGENOM" id="CLU_064620_2_0_1"/>
<keyword evidence="2" id="KW-1133">Transmembrane helix</keyword>
<sequence>MSGAVPYDPHQPRSNVSKVMEEMDNAMGNMRDNLNKVTERGEALDDVDQRANVLANNASTFRKSANTVRKRMWMKNLKMKLCLALVIIILLIVIIVPIAIHFS</sequence>
<dbReference type="STRING" id="1382522.W6MMQ8"/>
<dbReference type="Pfam" id="PF00957">
    <property type="entry name" value="Synaptobrevin"/>
    <property type="match status" value="1"/>
</dbReference>
<name>W6MMQ8_9ASCO</name>
<reference evidence="4" key="1">
    <citation type="submission" date="2013-12" db="EMBL/GenBank/DDBJ databases">
        <authorList>
            <person name="Genoscope - CEA"/>
        </authorList>
    </citation>
    <scope>NUCLEOTIDE SEQUENCE</scope>
    <source>
        <strain evidence="4">CBS 1993</strain>
    </source>
</reference>
<keyword evidence="5" id="KW-1185">Reference proteome</keyword>
<feature type="transmembrane region" description="Helical" evidence="2">
    <location>
        <begin position="81"/>
        <end position="102"/>
    </location>
</feature>
<evidence type="ECO:0000313" key="5">
    <source>
        <dbReference type="Proteomes" id="UP000019384"/>
    </source>
</evidence>
<dbReference type="InterPro" id="IPR016444">
    <property type="entry name" value="Synaptobrevin/VAMP"/>
</dbReference>
<dbReference type="PRINTS" id="PR00219">
    <property type="entry name" value="SYNAPTOBREVN"/>
</dbReference>
<keyword evidence="2" id="KW-0472">Membrane</keyword>
<dbReference type="InterPro" id="IPR001388">
    <property type="entry name" value="Synaptobrevin-like"/>
</dbReference>
<dbReference type="Gene3D" id="1.20.5.110">
    <property type="match status" value="1"/>
</dbReference>
<dbReference type="EMBL" id="HG793128">
    <property type="protein sequence ID" value="CDK27856.1"/>
    <property type="molecule type" value="Genomic_DNA"/>
</dbReference>
<dbReference type="PANTHER" id="PTHR45701">
    <property type="entry name" value="SYNAPTOBREVIN FAMILY MEMBER"/>
    <property type="match status" value="1"/>
</dbReference>
<dbReference type="OrthoDB" id="190375at2759"/>
<dbReference type="GeneID" id="34521236"/>
<organism evidence="4 5">
    <name type="scientific">Kuraishia capsulata CBS 1993</name>
    <dbReference type="NCBI Taxonomy" id="1382522"/>
    <lineage>
        <taxon>Eukaryota</taxon>
        <taxon>Fungi</taxon>
        <taxon>Dikarya</taxon>
        <taxon>Ascomycota</taxon>
        <taxon>Saccharomycotina</taxon>
        <taxon>Pichiomycetes</taxon>
        <taxon>Pichiales</taxon>
        <taxon>Pichiaceae</taxon>
        <taxon>Kuraishia</taxon>
    </lineage>
</organism>
<dbReference type="AlphaFoldDB" id="W6MMQ8"/>
<dbReference type="InterPro" id="IPR042855">
    <property type="entry name" value="V_SNARE_CC"/>
</dbReference>
<evidence type="ECO:0000256" key="1">
    <source>
        <dbReference type="PROSITE-ProRule" id="PRU00290"/>
    </source>
</evidence>
<dbReference type="Proteomes" id="UP000019384">
    <property type="component" value="Unassembled WGS sequence"/>
</dbReference>
<keyword evidence="1" id="KW-0175">Coiled coil</keyword>
<evidence type="ECO:0000259" key="3">
    <source>
        <dbReference type="PROSITE" id="PS50892"/>
    </source>
</evidence>
<dbReference type="GO" id="GO:0016020">
    <property type="term" value="C:membrane"/>
    <property type="evidence" value="ECO:0007669"/>
    <property type="project" value="InterPro"/>
</dbReference>
<accession>W6MMQ8</accession>
<gene>
    <name evidence="4" type="ORF">KUCA_T00003835001</name>
</gene>